<keyword evidence="2" id="KW-0716">Sensory transduction</keyword>
<feature type="transmembrane region" description="Helical" evidence="9">
    <location>
        <begin position="199"/>
        <end position="218"/>
    </location>
</feature>
<dbReference type="InterPro" id="IPR004117">
    <property type="entry name" value="7tm6_olfct_rcpt"/>
</dbReference>
<keyword evidence="5 9" id="KW-1133">Transmembrane helix</keyword>
<comment type="subcellular location">
    <subcellularLocation>
        <location evidence="1">Membrane</location>
        <topology evidence="1">Multi-pass membrane protein</topology>
    </subcellularLocation>
</comment>
<dbReference type="GO" id="GO:0016020">
    <property type="term" value="C:membrane"/>
    <property type="evidence" value="ECO:0007669"/>
    <property type="project" value="UniProtKB-SubCell"/>
</dbReference>
<evidence type="ECO:0000256" key="3">
    <source>
        <dbReference type="ARBA" id="ARBA00022692"/>
    </source>
</evidence>
<dbReference type="EMBL" id="JBFDAA010000014">
    <property type="protein sequence ID" value="KAL1122005.1"/>
    <property type="molecule type" value="Genomic_DNA"/>
</dbReference>
<reference evidence="10 11" key="1">
    <citation type="submission" date="2024-07" db="EMBL/GenBank/DDBJ databases">
        <title>Chromosome-level genome assembly of the water stick insect Ranatra chinensis (Heteroptera: Nepidae).</title>
        <authorList>
            <person name="Liu X."/>
        </authorList>
    </citation>
    <scope>NUCLEOTIDE SEQUENCE [LARGE SCALE GENOMIC DNA]</scope>
    <source>
        <strain evidence="10">Cailab_2021Rc</strain>
        <tissue evidence="10">Muscle</tissue>
    </source>
</reference>
<feature type="transmembrane region" description="Helical" evidence="9">
    <location>
        <begin position="76"/>
        <end position="94"/>
    </location>
</feature>
<evidence type="ECO:0000256" key="6">
    <source>
        <dbReference type="ARBA" id="ARBA00023136"/>
    </source>
</evidence>
<dbReference type="GO" id="GO:0007165">
    <property type="term" value="P:signal transduction"/>
    <property type="evidence" value="ECO:0007669"/>
    <property type="project" value="UniProtKB-KW"/>
</dbReference>
<evidence type="ECO:0000313" key="10">
    <source>
        <dbReference type="EMBL" id="KAL1122005.1"/>
    </source>
</evidence>
<evidence type="ECO:0000313" key="11">
    <source>
        <dbReference type="Proteomes" id="UP001558652"/>
    </source>
</evidence>
<feature type="transmembrane region" description="Helical" evidence="9">
    <location>
        <begin position="137"/>
        <end position="159"/>
    </location>
</feature>
<dbReference type="GO" id="GO:0007608">
    <property type="term" value="P:sensory perception of smell"/>
    <property type="evidence" value="ECO:0007669"/>
    <property type="project" value="UniProtKB-KW"/>
</dbReference>
<keyword evidence="7" id="KW-0675">Receptor</keyword>
<name>A0ABD0Y3K7_9HEMI</name>
<keyword evidence="8" id="KW-0807">Transducer</keyword>
<evidence type="ECO:0000256" key="4">
    <source>
        <dbReference type="ARBA" id="ARBA00022725"/>
    </source>
</evidence>
<keyword evidence="11" id="KW-1185">Reference proteome</keyword>
<gene>
    <name evidence="10" type="ORF">AAG570_003412</name>
</gene>
<keyword evidence="3 9" id="KW-0812">Transmembrane</keyword>
<proteinExistence type="predicted"/>
<keyword evidence="6 9" id="KW-0472">Membrane</keyword>
<sequence>MAEWREELRLADDAVRLEYGWLLEAACLFPRLEGWSAPLALLHVAVVVSVGILSSSLLSVTVLMSLSDMAVLSETIHFLFLAVISLCILIVFNAERSIFVRGHALLAHFYRYEEADEEPPPERVAALREDVDRYKSLWLFFWPAYMSTCATFLVLLHAFSDSGTAEYSSVNTQLPFSYWTPWDSRVGRYYSLTLCLQTIHIYSCALALSSGLIVYISFSRNLCFQLGLLRLSISRLRQRAEWYYVKTTGHSPLTVAKLDPSTDETLRRCYQHCLKRNIEHHVRIYE</sequence>
<dbReference type="Proteomes" id="UP001558652">
    <property type="component" value="Unassembled WGS sequence"/>
</dbReference>
<dbReference type="AlphaFoldDB" id="A0ABD0Y3K7"/>
<protein>
    <recommendedName>
        <fullName evidence="12">Odorant receptor</fullName>
    </recommendedName>
</protein>
<evidence type="ECO:0000256" key="2">
    <source>
        <dbReference type="ARBA" id="ARBA00022606"/>
    </source>
</evidence>
<evidence type="ECO:0000256" key="7">
    <source>
        <dbReference type="ARBA" id="ARBA00023170"/>
    </source>
</evidence>
<evidence type="ECO:0000256" key="1">
    <source>
        <dbReference type="ARBA" id="ARBA00004141"/>
    </source>
</evidence>
<feature type="transmembrane region" description="Helical" evidence="9">
    <location>
        <begin position="39"/>
        <end position="64"/>
    </location>
</feature>
<evidence type="ECO:0000256" key="5">
    <source>
        <dbReference type="ARBA" id="ARBA00022989"/>
    </source>
</evidence>
<comment type="caution">
    <text evidence="10">The sequence shown here is derived from an EMBL/GenBank/DDBJ whole genome shotgun (WGS) entry which is preliminary data.</text>
</comment>
<keyword evidence="4" id="KW-0552">Olfaction</keyword>
<evidence type="ECO:0008006" key="12">
    <source>
        <dbReference type="Google" id="ProtNLM"/>
    </source>
</evidence>
<organism evidence="10 11">
    <name type="scientific">Ranatra chinensis</name>
    <dbReference type="NCBI Taxonomy" id="642074"/>
    <lineage>
        <taxon>Eukaryota</taxon>
        <taxon>Metazoa</taxon>
        <taxon>Ecdysozoa</taxon>
        <taxon>Arthropoda</taxon>
        <taxon>Hexapoda</taxon>
        <taxon>Insecta</taxon>
        <taxon>Pterygota</taxon>
        <taxon>Neoptera</taxon>
        <taxon>Paraneoptera</taxon>
        <taxon>Hemiptera</taxon>
        <taxon>Heteroptera</taxon>
        <taxon>Panheteroptera</taxon>
        <taxon>Nepomorpha</taxon>
        <taxon>Nepidae</taxon>
        <taxon>Ranatrinae</taxon>
        <taxon>Ranatra</taxon>
    </lineage>
</organism>
<dbReference type="Pfam" id="PF02949">
    <property type="entry name" value="7tm_6"/>
    <property type="match status" value="1"/>
</dbReference>
<accession>A0ABD0Y3K7</accession>
<evidence type="ECO:0000256" key="8">
    <source>
        <dbReference type="ARBA" id="ARBA00023224"/>
    </source>
</evidence>
<evidence type="ECO:0000256" key="9">
    <source>
        <dbReference type="SAM" id="Phobius"/>
    </source>
</evidence>